<dbReference type="InParanoid" id="A0A1E5S0C5"/>
<dbReference type="OrthoDB" id="21595at2759"/>
<dbReference type="PANTHER" id="PTHR47385:SF14">
    <property type="entry name" value="TRANSGELIN"/>
    <property type="match status" value="1"/>
</dbReference>
<dbReference type="PRINTS" id="PR00888">
    <property type="entry name" value="SM22CALPONIN"/>
</dbReference>
<accession>A0A1E5S0C5</accession>
<dbReference type="GO" id="GO:0051015">
    <property type="term" value="F:actin filament binding"/>
    <property type="evidence" value="ECO:0007669"/>
    <property type="project" value="TreeGrafter"/>
</dbReference>
<dbReference type="Pfam" id="PF00307">
    <property type="entry name" value="CH"/>
    <property type="match status" value="1"/>
</dbReference>
<keyword evidence="3" id="KW-1185">Reference proteome</keyword>
<evidence type="ECO:0000313" key="3">
    <source>
        <dbReference type="Proteomes" id="UP000095728"/>
    </source>
</evidence>
<dbReference type="InterPro" id="IPR003096">
    <property type="entry name" value="SM22_calponin"/>
</dbReference>
<dbReference type="EMBL" id="LPNM01000001">
    <property type="protein sequence ID" value="OEJ92468.1"/>
    <property type="molecule type" value="Genomic_DNA"/>
</dbReference>
<sequence>MKDFGHPGKADVTSLDEDLLNKRSAKFTQENINEIQNWIFNDILHKVPESQDQDLIDLLKDGCVLCELANVLSAGSDSVDGSEAPLIKYKKSAMPFVQMEQISLFLQFAQQYGVPQDELFSTVDLYENKDPAQVYQTLKSLSRYANAKNPANFPVLGPQLAQKRQAPLKPKKPSHLTNASWSTMEFGYMKGANQKTEKISIGTRRNITSD</sequence>
<name>A0A1E5S0C5_9ASCO</name>
<dbReference type="InterPro" id="IPR036872">
    <property type="entry name" value="CH_dom_sf"/>
</dbReference>
<evidence type="ECO:0000259" key="1">
    <source>
        <dbReference type="PROSITE" id="PS50021"/>
    </source>
</evidence>
<dbReference type="SUPFAM" id="SSF47576">
    <property type="entry name" value="Calponin-homology domain, CH-domain"/>
    <property type="match status" value="1"/>
</dbReference>
<dbReference type="InterPro" id="IPR001715">
    <property type="entry name" value="CH_dom"/>
</dbReference>
<dbReference type="GO" id="GO:0015629">
    <property type="term" value="C:actin cytoskeleton"/>
    <property type="evidence" value="ECO:0007669"/>
    <property type="project" value="TreeGrafter"/>
</dbReference>
<reference evidence="3" key="1">
    <citation type="journal article" date="2016" name="Genome Announc.">
        <title>Genome sequences of three species of Hanseniaspora isolated from spontaneous wine fermentations.</title>
        <authorList>
            <person name="Sternes P.R."/>
            <person name="Lee D."/>
            <person name="Kutyna D.R."/>
            <person name="Borneman A.R."/>
        </authorList>
    </citation>
    <scope>NUCLEOTIDE SEQUENCE [LARGE SCALE GENOMIC DNA]</scope>
    <source>
        <strain evidence="3">AWRI3579</strain>
    </source>
</reference>
<organism evidence="2 3">
    <name type="scientific">Hanseniaspora osmophila</name>
    <dbReference type="NCBI Taxonomy" id="56408"/>
    <lineage>
        <taxon>Eukaryota</taxon>
        <taxon>Fungi</taxon>
        <taxon>Dikarya</taxon>
        <taxon>Ascomycota</taxon>
        <taxon>Saccharomycotina</taxon>
        <taxon>Saccharomycetes</taxon>
        <taxon>Saccharomycodales</taxon>
        <taxon>Saccharomycodaceae</taxon>
        <taxon>Hanseniaspora</taxon>
    </lineage>
</organism>
<gene>
    <name evidence="2" type="ORF">AWRI3579_g234</name>
</gene>
<dbReference type="Gene3D" id="1.10.418.10">
    <property type="entry name" value="Calponin-like domain"/>
    <property type="match status" value="1"/>
</dbReference>
<feature type="domain" description="Calponin-homology (CH)" evidence="1">
    <location>
        <begin position="29"/>
        <end position="145"/>
    </location>
</feature>
<protein>
    <submittedName>
        <fullName evidence="2">Transgelin</fullName>
    </submittedName>
</protein>
<dbReference type="InterPro" id="IPR050606">
    <property type="entry name" value="Calponin-like"/>
</dbReference>
<dbReference type="FunCoup" id="A0A1E5S0C5">
    <property type="interactions" value="835"/>
</dbReference>
<dbReference type="SMART" id="SM00033">
    <property type="entry name" value="CH"/>
    <property type="match status" value="1"/>
</dbReference>
<dbReference type="STRING" id="56408.A0A1E5S0C5"/>
<dbReference type="AlphaFoldDB" id="A0A1E5S0C5"/>
<dbReference type="Proteomes" id="UP000095728">
    <property type="component" value="Unassembled WGS sequence"/>
</dbReference>
<dbReference type="GO" id="GO:0007015">
    <property type="term" value="P:actin filament organization"/>
    <property type="evidence" value="ECO:0007669"/>
    <property type="project" value="TreeGrafter"/>
</dbReference>
<comment type="caution">
    <text evidence="2">The sequence shown here is derived from an EMBL/GenBank/DDBJ whole genome shotgun (WGS) entry which is preliminary data.</text>
</comment>
<dbReference type="PANTHER" id="PTHR47385">
    <property type="entry name" value="CALPONIN"/>
    <property type="match status" value="1"/>
</dbReference>
<evidence type="ECO:0000313" key="2">
    <source>
        <dbReference type="EMBL" id="OEJ92468.1"/>
    </source>
</evidence>
<proteinExistence type="predicted"/>
<dbReference type="PROSITE" id="PS50021">
    <property type="entry name" value="CH"/>
    <property type="match status" value="1"/>
</dbReference>